<dbReference type="InterPro" id="IPR007197">
    <property type="entry name" value="rSAM"/>
</dbReference>
<dbReference type="PANTHER" id="PTHR30352:SF2">
    <property type="entry name" value="ANAEROBIC RIBONUCLEOSIDE-TRIPHOSPHATE REDUCTASE-ACTIVATING PROTEIN"/>
    <property type="match status" value="1"/>
</dbReference>
<reference evidence="13 14" key="1">
    <citation type="submission" date="2019-07" db="EMBL/GenBank/DDBJ databases">
        <title>Rapid identification of Enteric Bacteria from Whole Genome Sequences (WGS) using Average Nucleotide Identity (ANI).</title>
        <authorList>
            <person name="Lane C."/>
        </authorList>
    </citation>
    <scope>NUCLEOTIDE SEQUENCE [LARGE SCALE GENOMIC DNA]</scope>
    <source>
        <strain evidence="13 14">2016D-0084</strain>
    </source>
</reference>
<evidence type="ECO:0000256" key="6">
    <source>
        <dbReference type="ARBA" id="ARBA00022691"/>
    </source>
</evidence>
<dbReference type="GO" id="GO:0046872">
    <property type="term" value="F:metal ion binding"/>
    <property type="evidence" value="ECO:0007669"/>
    <property type="project" value="UniProtKB-KW"/>
</dbReference>
<evidence type="ECO:0000256" key="3">
    <source>
        <dbReference type="ARBA" id="ARBA00009777"/>
    </source>
</evidence>
<evidence type="ECO:0000256" key="1">
    <source>
        <dbReference type="ARBA" id="ARBA00001966"/>
    </source>
</evidence>
<evidence type="ECO:0000256" key="7">
    <source>
        <dbReference type="ARBA" id="ARBA00022723"/>
    </source>
</evidence>
<comment type="similarity">
    <text evidence="3 12">Belongs to the organic radical-activating enzymes family.</text>
</comment>
<dbReference type="PANTHER" id="PTHR30352">
    <property type="entry name" value="PYRUVATE FORMATE-LYASE-ACTIVATING ENZYME"/>
    <property type="match status" value="1"/>
</dbReference>
<evidence type="ECO:0000256" key="12">
    <source>
        <dbReference type="PIRNR" id="PIRNR000368"/>
    </source>
</evidence>
<dbReference type="InterPro" id="IPR034457">
    <property type="entry name" value="Organic_radical-activating"/>
</dbReference>
<dbReference type="PROSITE" id="PS01087">
    <property type="entry name" value="RADICAL_ACTIVATING"/>
    <property type="match status" value="1"/>
</dbReference>
<dbReference type="InterPro" id="IPR012837">
    <property type="entry name" value="NrdG"/>
</dbReference>
<dbReference type="GO" id="GO:0004748">
    <property type="term" value="F:ribonucleoside-diphosphate reductase activity, thioredoxin disulfide as acceptor"/>
    <property type="evidence" value="ECO:0007669"/>
    <property type="project" value="TreeGrafter"/>
</dbReference>
<keyword evidence="7" id="KW-0479">Metal-binding</keyword>
<dbReference type="InterPro" id="IPR013785">
    <property type="entry name" value="Aldolase_TIM"/>
</dbReference>
<dbReference type="SFLD" id="SFLDG01066">
    <property type="entry name" value="organic_radical-activating_enz"/>
    <property type="match status" value="1"/>
</dbReference>
<evidence type="ECO:0000313" key="14">
    <source>
        <dbReference type="Proteomes" id="UP000321629"/>
    </source>
</evidence>
<keyword evidence="6" id="KW-0949">S-adenosyl-L-methionine</keyword>
<dbReference type="AlphaFoldDB" id="A0A5C7E139"/>
<proteinExistence type="inferred from homology"/>
<dbReference type="SFLD" id="SFLDF00299">
    <property type="entry name" value="anaerobic_ribonucleoside-triph"/>
    <property type="match status" value="1"/>
</dbReference>
<comment type="function">
    <text evidence="2 12">Activation of anaerobic ribonucleoside-triphosphate reductase under anaerobic conditions by generation of an organic free radical, using S-adenosylmethionine and reduced flavodoxin as cosubstrates to produce 5'-deoxy-adenosine.</text>
</comment>
<evidence type="ECO:0000256" key="10">
    <source>
        <dbReference type="ARBA" id="ARBA00023014"/>
    </source>
</evidence>
<keyword evidence="9" id="KW-0408">Iron</keyword>
<dbReference type="PIRSF" id="PIRSF000368">
    <property type="entry name" value="NrdG"/>
    <property type="match status" value="1"/>
</dbReference>
<dbReference type="GO" id="GO:0051539">
    <property type="term" value="F:4 iron, 4 sulfur cluster binding"/>
    <property type="evidence" value="ECO:0007669"/>
    <property type="project" value="UniProtKB-KW"/>
</dbReference>
<dbReference type="Proteomes" id="UP000321629">
    <property type="component" value="Unassembled WGS sequence"/>
</dbReference>
<dbReference type="SUPFAM" id="SSF102114">
    <property type="entry name" value="Radical SAM enzymes"/>
    <property type="match status" value="1"/>
</dbReference>
<dbReference type="EMBL" id="VOWJ01000023">
    <property type="protein sequence ID" value="TXE88196.1"/>
    <property type="molecule type" value="Genomic_DNA"/>
</dbReference>
<dbReference type="InterPro" id="IPR058240">
    <property type="entry name" value="rSAM_sf"/>
</dbReference>
<dbReference type="CDD" id="cd01335">
    <property type="entry name" value="Radical_SAM"/>
    <property type="match status" value="1"/>
</dbReference>
<evidence type="ECO:0000256" key="4">
    <source>
        <dbReference type="ARBA" id="ARBA00014281"/>
    </source>
</evidence>
<dbReference type="Gene3D" id="3.20.20.70">
    <property type="entry name" value="Aldolase class I"/>
    <property type="match status" value="1"/>
</dbReference>
<name>A0A5C7E139_9BACT</name>
<evidence type="ECO:0000256" key="11">
    <source>
        <dbReference type="ARBA" id="ARBA00047365"/>
    </source>
</evidence>
<dbReference type="GO" id="GO:0043365">
    <property type="term" value="F:[formate-C-acetyltransferase]-activating enzyme activity"/>
    <property type="evidence" value="ECO:0007669"/>
    <property type="project" value="InterPro"/>
</dbReference>
<comment type="catalytic activity">
    <reaction evidence="11">
        <text>glycyl-[protein] + reduced [flavodoxin] + S-adenosyl-L-methionine = glycin-2-yl radical-[protein] + semiquinone [flavodoxin] + 5'-deoxyadenosine + L-methionine + H(+)</text>
        <dbReference type="Rhea" id="RHEA:61976"/>
        <dbReference type="Rhea" id="RHEA-COMP:10622"/>
        <dbReference type="Rhea" id="RHEA-COMP:14480"/>
        <dbReference type="Rhea" id="RHEA-COMP:15993"/>
        <dbReference type="Rhea" id="RHEA-COMP:15994"/>
        <dbReference type="ChEBI" id="CHEBI:15378"/>
        <dbReference type="ChEBI" id="CHEBI:17319"/>
        <dbReference type="ChEBI" id="CHEBI:29947"/>
        <dbReference type="ChEBI" id="CHEBI:32722"/>
        <dbReference type="ChEBI" id="CHEBI:57618"/>
        <dbReference type="ChEBI" id="CHEBI:57844"/>
        <dbReference type="ChEBI" id="CHEBI:59789"/>
        <dbReference type="ChEBI" id="CHEBI:140311"/>
    </reaction>
</comment>
<keyword evidence="8 12" id="KW-0560">Oxidoreductase</keyword>
<keyword evidence="10" id="KW-0411">Iron-sulfur</keyword>
<dbReference type="EC" id="1.97.1.-" evidence="12"/>
<accession>A0A5C7E139</accession>
<gene>
    <name evidence="13" type="primary">nrdG</name>
    <name evidence="13" type="ORF">FPD38_04545</name>
</gene>
<evidence type="ECO:0000256" key="5">
    <source>
        <dbReference type="ARBA" id="ARBA00022485"/>
    </source>
</evidence>
<evidence type="ECO:0000313" key="13">
    <source>
        <dbReference type="EMBL" id="TXE88196.1"/>
    </source>
</evidence>
<dbReference type="Pfam" id="PF13353">
    <property type="entry name" value="Fer4_12"/>
    <property type="match status" value="1"/>
</dbReference>
<organism evidence="13 14">
    <name type="scientific">Campylobacter volucris</name>
    <dbReference type="NCBI Taxonomy" id="1031542"/>
    <lineage>
        <taxon>Bacteria</taxon>
        <taxon>Pseudomonadati</taxon>
        <taxon>Campylobacterota</taxon>
        <taxon>Epsilonproteobacteria</taxon>
        <taxon>Campylobacterales</taxon>
        <taxon>Campylobacteraceae</taxon>
        <taxon>Campylobacter</taxon>
    </lineage>
</organism>
<comment type="cofactor">
    <cofactor evidence="1">
        <name>[4Fe-4S] cluster</name>
        <dbReference type="ChEBI" id="CHEBI:49883"/>
    </cofactor>
</comment>
<dbReference type="InterPro" id="IPR001989">
    <property type="entry name" value="Radical_activat_CS"/>
</dbReference>
<dbReference type="SFLD" id="SFLDS00029">
    <property type="entry name" value="Radical_SAM"/>
    <property type="match status" value="1"/>
</dbReference>
<keyword evidence="5" id="KW-0004">4Fe-4S</keyword>
<protein>
    <recommendedName>
        <fullName evidence="4 12">Anaerobic ribonucleoside-triphosphate reductase-activating protein</fullName>
        <ecNumber evidence="12">1.97.1.-</ecNumber>
    </recommendedName>
</protein>
<evidence type="ECO:0000256" key="8">
    <source>
        <dbReference type="ARBA" id="ARBA00023002"/>
    </source>
</evidence>
<dbReference type="NCBIfam" id="TIGR02491">
    <property type="entry name" value="NrdG"/>
    <property type="match status" value="1"/>
</dbReference>
<comment type="caution">
    <text evidence="13">The sequence shown here is derived from an EMBL/GenBank/DDBJ whole genome shotgun (WGS) entry which is preliminary data.</text>
</comment>
<sequence length="165" mass="18846">MLIKLAGVVKESIVDGYGLRYVIFTQGCPHKCKACHNQHTHDFNQGYWQDLAFLLKDIVKNPLLKGVTFSGGEPFLQAEKLVILAKKIKSFGLDLTVYTGFTYEELLLMDKKSVKELLFLADLLIDGRFILEQKDLSLKFRGSSNQRIIDTKESFRQGKIVLFEK</sequence>
<evidence type="ECO:0000256" key="9">
    <source>
        <dbReference type="ARBA" id="ARBA00023004"/>
    </source>
</evidence>
<evidence type="ECO:0000256" key="2">
    <source>
        <dbReference type="ARBA" id="ARBA00003852"/>
    </source>
</evidence>
<dbReference type="SFLD" id="SFLDG01063">
    <property type="entry name" value="activating_enzymes__group_1"/>
    <property type="match status" value="1"/>
</dbReference>